<dbReference type="Pfam" id="PF09299">
    <property type="entry name" value="Mu-transpos_C"/>
    <property type="match status" value="1"/>
</dbReference>
<reference evidence="2 3" key="1">
    <citation type="submission" date="2018-06" db="EMBL/GenBank/DDBJ databases">
        <authorList>
            <consortium name="Pathogen Informatics"/>
            <person name="Doyle S."/>
        </authorList>
    </citation>
    <scope>NUCLEOTIDE SEQUENCE [LARGE SCALE GENOMIC DNA]</scope>
    <source>
        <strain evidence="2 3">NCTC12229</strain>
    </source>
</reference>
<feature type="domain" description="Integrase catalytic" evidence="1">
    <location>
        <begin position="218"/>
        <end position="421"/>
    </location>
</feature>
<proteinExistence type="predicted"/>
<dbReference type="AlphaFoldDB" id="A0A378WHA9"/>
<evidence type="ECO:0000313" key="3">
    <source>
        <dbReference type="Proteomes" id="UP000254055"/>
    </source>
</evidence>
<dbReference type="RefSeq" id="WP_181792154.1">
    <property type="nucleotide sequence ID" value="NZ_UGRS01000001.1"/>
</dbReference>
<accession>A0A378WHA9</accession>
<evidence type="ECO:0000259" key="1">
    <source>
        <dbReference type="PROSITE" id="PS50994"/>
    </source>
</evidence>
<dbReference type="PROSITE" id="PS50994">
    <property type="entry name" value="INTEGRASE"/>
    <property type="match status" value="1"/>
</dbReference>
<dbReference type="SUPFAM" id="SSF53098">
    <property type="entry name" value="Ribonuclease H-like"/>
    <property type="match status" value="1"/>
</dbReference>
<dbReference type="PANTHER" id="PTHR35004:SF6">
    <property type="entry name" value="TRANSPOSASE"/>
    <property type="match status" value="1"/>
</dbReference>
<dbReference type="InterPro" id="IPR001584">
    <property type="entry name" value="Integrase_cat-core"/>
</dbReference>
<dbReference type="InterPro" id="IPR009057">
    <property type="entry name" value="Homeodomain-like_sf"/>
</dbReference>
<dbReference type="SUPFAM" id="SSF46689">
    <property type="entry name" value="Homeodomain-like"/>
    <property type="match status" value="1"/>
</dbReference>
<dbReference type="Gene3D" id="3.30.420.10">
    <property type="entry name" value="Ribonuclease H-like superfamily/Ribonuclease H"/>
    <property type="match status" value="1"/>
</dbReference>
<dbReference type="GO" id="GO:0015074">
    <property type="term" value="P:DNA integration"/>
    <property type="evidence" value="ECO:0007669"/>
    <property type="project" value="InterPro"/>
</dbReference>
<dbReference type="InterPro" id="IPR036397">
    <property type="entry name" value="RNaseH_sf"/>
</dbReference>
<dbReference type="Proteomes" id="UP000254055">
    <property type="component" value="Unassembled WGS sequence"/>
</dbReference>
<protein>
    <submittedName>
        <fullName evidence="2">Integrase</fullName>
    </submittedName>
</protein>
<dbReference type="PANTHER" id="PTHR35004">
    <property type="entry name" value="TRANSPOSASE RV3428C-RELATED"/>
    <property type="match status" value="1"/>
</dbReference>
<dbReference type="InterPro" id="IPR012337">
    <property type="entry name" value="RNaseH-like_sf"/>
</dbReference>
<organism evidence="2 3">
    <name type="scientific">Neisseria zoodegmatis</name>
    <dbReference type="NCBI Taxonomy" id="326523"/>
    <lineage>
        <taxon>Bacteria</taxon>
        <taxon>Pseudomonadati</taxon>
        <taxon>Pseudomonadota</taxon>
        <taxon>Betaproteobacteria</taxon>
        <taxon>Neisseriales</taxon>
        <taxon>Neisseriaceae</taxon>
        <taxon>Neisseria</taxon>
    </lineage>
</organism>
<evidence type="ECO:0000313" key="2">
    <source>
        <dbReference type="EMBL" id="SUA35823.1"/>
    </source>
</evidence>
<dbReference type="EMBL" id="UGRS01000001">
    <property type="protein sequence ID" value="SUA35823.1"/>
    <property type="molecule type" value="Genomic_DNA"/>
</dbReference>
<name>A0A378WHA9_9NEIS</name>
<dbReference type="InterPro" id="IPR015378">
    <property type="entry name" value="Transposase-like_Mu_C"/>
</dbReference>
<gene>
    <name evidence="2" type="primary">tnsB_1</name>
    <name evidence="2" type="ORF">NCTC12229_00230</name>
</gene>
<dbReference type="GO" id="GO:0003676">
    <property type="term" value="F:nucleic acid binding"/>
    <property type="evidence" value="ECO:0007669"/>
    <property type="project" value="InterPro"/>
</dbReference>
<sequence length="620" mass="71190">MKATLNVNVGAMVLFQNKICVITAVLDLETYQLRDSVTGADYQAKLADLSTVQSAELTHLDSIPEQKWQLAQQHFDVIEPLIRNPKRSKSDVQARATECGVHISTVYRWLKSYKESGVLTALTRKQRSDSGKTQLSDDVEQLIRQVLEVDYLSTQRKSIQKIIREITRRCHKQNLPAPHANTIRSRIKNIAPQIKTAKRLSHKAAEMKFSPLQGSFPNADYPLSVVQIDHTKLDIILVDDVYRKPIGRPWITLAIDVFSRMVTGFYVSFDPPSALSTGLCLAHSILSKESWLAKHGVKGRWPVWGLPRKIHLDNAKEFRGKVLEKACKQYGIEIEWRPVARPHFGGHIERLLGTILDEVHGLTGTTFANTQQRKDYASESKAALTLTEFETWLTLFICDVYHQRTHSGLGISPLAKWKSGVLGDDVSLGTGLPDKVVDETLLRLTFMPFEMRTVQQYGVVIHKITYWHDVLRPWIAATNPTNPRQARQFIFRIDPRDLSVIWFYDPDLLMYFPIPYRNSSNPVISIWELREIQRQLKNEQKQNIDENMIFAAYGRMRELEKQAQGKTKAIRRAQQRRQLDQRTRASLPMPQIDSRNIILSENEENMFDDIQPFDDLDDLS</sequence>